<accession>A0ABD5PEF1</accession>
<feature type="region of interest" description="Disordered" evidence="1">
    <location>
        <begin position="456"/>
        <end position="478"/>
    </location>
</feature>
<feature type="region of interest" description="Disordered" evidence="1">
    <location>
        <begin position="130"/>
        <end position="165"/>
    </location>
</feature>
<feature type="compositionally biased region" description="Polar residues" evidence="1">
    <location>
        <begin position="458"/>
        <end position="478"/>
    </location>
</feature>
<name>A0ABD5PEF1_9EURY</name>
<dbReference type="RefSeq" id="WP_267619820.1">
    <property type="nucleotide sequence ID" value="NZ_JAODIW010000004.1"/>
</dbReference>
<dbReference type="Pfam" id="PF24381">
    <property type="entry name" value="DUF7537"/>
    <property type="match status" value="1"/>
</dbReference>
<keyword evidence="3" id="KW-1185">Reference proteome</keyword>
<dbReference type="AlphaFoldDB" id="A0ABD5PEF1"/>
<dbReference type="EMBL" id="JBHSDS010000007">
    <property type="protein sequence ID" value="MFC4358894.1"/>
    <property type="molecule type" value="Genomic_DNA"/>
</dbReference>
<evidence type="ECO:0000256" key="1">
    <source>
        <dbReference type="SAM" id="MobiDB-lite"/>
    </source>
</evidence>
<evidence type="ECO:0000313" key="3">
    <source>
        <dbReference type="Proteomes" id="UP001595921"/>
    </source>
</evidence>
<sequence>MPVLPREAFARRLDALSPTALRDFAADVWAARGFDTRVGDGDDSLTVTRDGVDRTVVPVATRRLRGLSSVPGGVDPDVVVDGSGTDAGRSLAADHDASYVGPGDLYHRLLYGVDREVAAGLLHRHLGAPLHVDESPTTPAGSTDRPEPTAGDDDGRSGLGLLRRATPDGGDLTTALVVGAVVVAALVVGLGPGALTGLVPGDGTGSTPGDPVDVTGGQTGVNDTNASGSVGAIGATPDYPPGLSRDGVDGEALSDAHHEYLSNRSYTLVERSDAPHEATRRDWEHHRRTVQRVESESRFLESTRGWRTFENGTGDRFTVDQYTADGLSVSRVNASDEPVEYRVRRGHRNDPRGASWRVEHYLSGENATVTEEETADGRRFRVVDPSPPTDWRENDRVTVTDYRAEATVHPAGYVTSLSVRMTFERNGSVGEGRFVLEYDDVGNTSVSEPPFVDEALANASNGTTPARTENATATPAPE</sequence>
<dbReference type="InterPro" id="IPR055959">
    <property type="entry name" value="DUF7537"/>
</dbReference>
<organism evidence="2 3">
    <name type="scientific">Halobium salinum</name>
    <dbReference type="NCBI Taxonomy" id="1364940"/>
    <lineage>
        <taxon>Archaea</taxon>
        <taxon>Methanobacteriati</taxon>
        <taxon>Methanobacteriota</taxon>
        <taxon>Stenosarchaea group</taxon>
        <taxon>Halobacteria</taxon>
        <taxon>Halobacteriales</taxon>
        <taxon>Haloferacaceae</taxon>
        <taxon>Halobium</taxon>
    </lineage>
</organism>
<proteinExistence type="predicted"/>
<comment type="caution">
    <text evidence="2">The sequence shown here is derived from an EMBL/GenBank/DDBJ whole genome shotgun (WGS) entry which is preliminary data.</text>
</comment>
<dbReference type="Proteomes" id="UP001595921">
    <property type="component" value="Unassembled WGS sequence"/>
</dbReference>
<protein>
    <submittedName>
        <fullName evidence="2">Uncharacterized protein</fullName>
    </submittedName>
</protein>
<reference evidence="2 3" key="1">
    <citation type="journal article" date="2019" name="Int. J. Syst. Evol. Microbiol.">
        <title>The Global Catalogue of Microorganisms (GCM) 10K type strain sequencing project: providing services to taxonomists for standard genome sequencing and annotation.</title>
        <authorList>
            <consortium name="The Broad Institute Genomics Platform"/>
            <consortium name="The Broad Institute Genome Sequencing Center for Infectious Disease"/>
            <person name="Wu L."/>
            <person name="Ma J."/>
        </authorList>
    </citation>
    <scope>NUCLEOTIDE SEQUENCE [LARGE SCALE GENOMIC DNA]</scope>
    <source>
        <strain evidence="2 3">CGMCC 1.12553</strain>
    </source>
</reference>
<evidence type="ECO:0000313" key="2">
    <source>
        <dbReference type="EMBL" id="MFC4358894.1"/>
    </source>
</evidence>
<gene>
    <name evidence="2" type="ORF">ACFO0N_13170</name>
</gene>